<gene>
    <name evidence="1" type="ordered locus">SULAZ_1591</name>
</gene>
<evidence type="ECO:0000313" key="1">
    <source>
        <dbReference type="EMBL" id="ACN99335.1"/>
    </source>
</evidence>
<sequence length="60" mass="6898">MIKKEDLEKEIENLPEEVISSGYSKGYNPNDILCRMCAYKSCMQEKEGRLLLGSKLKKKS</sequence>
<evidence type="ECO:0000313" key="2">
    <source>
        <dbReference type="Proteomes" id="UP000001369"/>
    </source>
</evidence>
<dbReference type="STRING" id="204536.SULAZ_1591"/>
<reference evidence="1 2" key="1">
    <citation type="journal article" date="2009" name="J. Bacteriol.">
        <title>Complete and draft genome sequences of six members of the Aquificales.</title>
        <authorList>
            <person name="Reysenbach A.L."/>
            <person name="Hamamura N."/>
            <person name="Podar M."/>
            <person name="Griffiths E."/>
            <person name="Ferreira S."/>
            <person name="Hochstein R."/>
            <person name="Heidelberg J."/>
            <person name="Johnson J."/>
            <person name="Mead D."/>
            <person name="Pohorille A."/>
            <person name="Sarmiento M."/>
            <person name="Schweighofer K."/>
            <person name="Seshadri R."/>
            <person name="Voytek M.A."/>
        </authorList>
    </citation>
    <scope>NUCLEOTIDE SEQUENCE [LARGE SCALE GENOMIC DNA]</scope>
    <source>
        <strain evidence="2">Az-Fu1 / DSM 15241 / OCM 825</strain>
    </source>
</reference>
<name>C1DWR8_SULAA</name>
<dbReference type="KEGG" id="saf:SULAZ_1591"/>
<organism evidence="1 2">
    <name type="scientific">Sulfurihydrogenibium azorense (strain DSM 15241 / OCM 825 / Az-Fu1)</name>
    <dbReference type="NCBI Taxonomy" id="204536"/>
    <lineage>
        <taxon>Bacteria</taxon>
        <taxon>Pseudomonadati</taxon>
        <taxon>Aquificota</taxon>
        <taxon>Aquificia</taxon>
        <taxon>Aquificales</taxon>
        <taxon>Hydrogenothermaceae</taxon>
        <taxon>Sulfurihydrogenibium</taxon>
    </lineage>
</organism>
<dbReference type="RefSeq" id="WP_012674653.1">
    <property type="nucleotide sequence ID" value="NC_012438.1"/>
</dbReference>
<proteinExistence type="predicted"/>
<protein>
    <submittedName>
        <fullName evidence="1">Uncharacterized protein</fullName>
    </submittedName>
</protein>
<dbReference type="EMBL" id="CP001229">
    <property type="protein sequence ID" value="ACN99335.1"/>
    <property type="molecule type" value="Genomic_DNA"/>
</dbReference>
<accession>C1DWR8</accession>
<dbReference type="AlphaFoldDB" id="C1DWR8"/>
<keyword evidence="2" id="KW-1185">Reference proteome</keyword>
<dbReference type="OrthoDB" id="9913100at2"/>
<dbReference type="Proteomes" id="UP000001369">
    <property type="component" value="Chromosome"/>
</dbReference>
<dbReference type="HOGENOM" id="CLU_2940115_0_0_0"/>